<reference evidence="1 2" key="1">
    <citation type="submission" date="2016-10" db="EMBL/GenBank/DDBJ databases">
        <title>Genome sequence of the basidiomycete white-rot fungus Trametes pubescens.</title>
        <authorList>
            <person name="Makela M.R."/>
            <person name="Granchi Z."/>
            <person name="Peng M."/>
            <person name="De Vries R.P."/>
            <person name="Grigoriev I."/>
            <person name="Riley R."/>
            <person name="Hilden K."/>
        </authorList>
    </citation>
    <scope>NUCLEOTIDE SEQUENCE [LARGE SCALE GENOMIC DNA]</scope>
    <source>
        <strain evidence="1 2">FBCC735</strain>
    </source>
</reference>
<gene>
    <name evidence="1" type="ORF">TRAPUB_7445</name>
</gene>
<evidence type="ECO:0000313" key="2">
    <source>
        <dbReference type="Proteomes" id="UP000184267"/>
    </source>
</evidence>
<name>A0A1M2V3D0_TRAPU</name>
<dbReference type="AlphaFoldDB" id="A0A1M2V3D0"/>
<dbReference type="Proteomes" id="UP000184267">
    <property type="component" value="Unassembled WGS sequence"/>
</dbReference>
<sequence length="50" mass="5693">MPPRPAPPASASSFHPPHDAATYRDLLLFEERLKSNAASLSRHKRRKRRA</sequence>
<proteinExistence type="predicted"/>
<dbReference type="EMBL" id="MNAD01001703">
    <property type="protein sequence ID" value="OJT02088.1"/>
    <property type="molecule type" value="Genomic_DNA"/>
</dbReference>
<protein>
    <submittedName>
        <fullName evidence="1">Uncharacterized protein</fullName>
    </submittedName>
</protein>
<accession>A0A1M2V3D0</accession>
<evidence type="ECO:0000313" key="1">
    <source>
        <dbReference type="EMBL" id="OJT02088.1"/>
    </source>
</evidence>
<dbReference type="STRING" id="154538.A0A1M2V3D0"/>
<organism evidence="1 2">
    <name type="scientific">Trametes pubescens</name>
    <name type="common">White-rot fungus</name>
    <dbReference type="NCBI Taxonomy" id="154538"/>
    <lineage>
        <taxon>Eukaryota</taxon>
        <taxon>Fungi</taxon>
        <taxon>Dikarya</taxon>
        <taxon>Basidiomycota</taxon>
        <taxon>Agaricomycotina</taxon>
        <taxon>Agaricomycetes</taxon>
        <taxon>Polyporales</taxon>
        <taxon>Polyporaceae</taxon>
        <taxon>Trametes</taxon>
    </lineage>
</organism>
<keyword evidence="2" id="KW-1185">Reference proteome</keyword>
<comment type="caution">
    <text evidence="1">The sequence shown here is derived from an EMBL/GenBank/DDBJ whole genome shotgun (WGS) entry which is preliminary data.</text>
</comment>